<dbReference type="EMBL" id="BTSY01000002">
    <property type="protein sequence ID" value="GMT12824.1"/>
    <property type="molecule type" value="Genomic_DNA"/>
</dbReference>
<organism evidence="1 2">
    <name type="scientific">Pristionchus fissidentatus</name>
    <dbReference type="NCBI Taxonomy" id="1538716"/>
    <lineage>
        <taxon>Eukaryota</taxon>
        <taxon>Metazoa</taxon>
        <taxon>Ecdysozoa</taxon>
        <taxon>Nematoda</taxon>
        <taxon>Chromadorea</taxon>
        <taxon>Rhabditida</taxon>
        <taxon>Rhabditina</taxon>
        <taxon>Diplogasteromorpha</taxon>
        <taxon>Diplogasteroidea</taxon>
        <taxon>Neodiplogasteridae</taxon>
        <taxon>Pristionchus</taxon>
    </lineage>
</organism>
<dbReference type="AlphaFoldDB" id="A0AAV5V2N6"/>
<gene>
    <name evidence="1" type="ORF">PFISCL1PPCAC_4121</name>
</gene>
<keyword evidence="2" id="KW-1185">Reference proteome</keyword>
<evidence type="ECO:0000313" key="2">
    <source>
        <dbReference type="Proteomes" id="UP001432322"/>
    </source>
</evidence>
<sequence>TKYLGTTKQHGHSGELASILESTFAAQTCSEATRRGSLCQCSFFRTQHWKMHETATIAMKTTSKSEVVQSVFSLHSRCSLIFAGMH</sequence>
<comment type="caution">
    <text evidence="1">The sequence shown here is derived from an EMBL/GenBank/DDBJ whole genome shotgun (WGS) entry which is preliminary data.</text>
</comment>
<feature type="non-terminal residue" evidence="1">
    <location>
        <position position="86"/>
    </location>
</feature>
<evidence type="ECO:0008006" key="3">
    <source>
        <dbReference type="Google" id="ProtNLM"/>
    </source>
</evidence>
<accession>A0AAV5V2N6</accession>
<proteinExistence type="predicted"/>
<evidence type="ECO:0000313" key="1">
    <source>
        <dbReference type="EMBL" id="GMT12824.1"/>
    </source>
</evidence>
<protein>
    <recommendedName>
        <fullName evidence="3">Ribosomal protein</fullName>
    </recommendedName>
</protein>
<feature type="non-terminal residue" evidence="1">
    <location>
        <position position="1"/>
    </location>
</feature>
<reference evidence="1" key="1">
    <citation type="submission" date="2023-10" db="EMBL/GenBank/DDBJ databases">
        <title>Genome assembly of Pristionchus species.</title>
        <authorList>
            <person name="Yoshida K."/>
            <person name="Sommer R.J."/>
        </authorList>
    </citation>
    <scope>NUCLEOTIDE SEQUENCE</scope>
    <source>
        <strain evidence="1">RS5133</strain>
    </source>
</reference>
<name>A0AAV5V2N6_9BILA</name>
<dbReference type="Proteomes" id="UP001432322">
    <property type="component" value="Unassembled WGS sequence"/>
</dbReference>